<dbReference type="Gene3D" id="2.130.10.130">
    <property type="entry name" value="Integrin alpha, N-terminal"/>
    <property type="match status" value="2"/>
</dbReference>
<name>A0ABW2IMR1_9PROT</name>
<evidence type="ECO:0000256" key="4">
    <source>
        <dbReference type="ARBA" id="ARBA00022656"/>
    </source>
</evidence>
<evidence type="ECO:0000256" key="1">
    <source>
        <dbReference type="ARBA" id="ARBA00004370"/>
    </source>
</evidence>
<proteinExistence type="predicted"/>
<evidence type="ECO:0000313" key="9">
    <source>
        <dbReference type="EMBL" id="MFC7292312.1"/>
    </source>
</evidence>
<comment type="subcellular location">
    <subcellularLocation>
        <location evidence="1">Membrane</location>
    </subcellularLocation>
    <subcellularLocation>
        <location evidence="2">Secreted</location>
    </subcellularLocation>
</comment>
<evidence type="ECO:0000256" key="6">
    <source>
        <dbReference type="ARBA" id="ARBA00023026"/>
    </source>
</evidence>
<dbReference type="InterPro" id="IPR013519">
    <property type="entry name" value="Int_alpha_beta-p"/>
</dbReference>
<dbReference type="PROSITE" id="PS00330">
    <property type="entry name" value="HEMOLYSIN_CALCIUM"/>
    <property type="match status" value="9"/>
</dbReference>
<dbReference type="PRINTS" id="PR01488">
    <property type="entry name" value="RTXTOXINA"/>
</dbReference>
<evidence type="ECO:0000256" key="2">
    <source>
        <dbReference type="ARBA" id="ARBA00004613"/>
    </source>
</evidence>
<keyword evidence="6" id="KW-0843">Virulence</keyword>
<dbReference type="RefSeq" id="WP_382167643.1">
    <property type="nucleotide sequence ID" value="NZ_JBHTBR010000005.1"/>
</dbReference>
<evidence type="ECO:0000256" key="8">
    <source>
        <dbReference type="SAM" id="MobiDB-lite"/>
    </source>
</evidence>
<dbReference type="InterPro" id="IPR003995">
    <property type="entry name" value="RTX_toxin_determinant-A"/>
</dbReference>
<protein>
    <recommendedName>
        <fullName evidence="11">Ca2+-binding protein, RTX toxin-related</fullName>
    </recommendedName>
</protein>
<feature type="region of interest" description="Disordered" evidence="8">
    <location>
        <begin position="804"/>
        <end position="827"/>
    </location>
</feature>
<dbReference type="Gene3D" id="2.150.10.10">
    <property type="entry name" value="Serralysin-like metalloprotease, C-terminal"/>
    <property type="match status" value="10"/>
</dbReference>
<feature type="region of interest" description="Disordered" evidence="8">
    <location>
        <begin position="1120"/>
        <end position="1141"/>
    </location>
</feature>
<gene>
    <name evidence="9" type="ORF">ACFQS8_11835</name>
</gene>
<dbReference type="PANTHER" id="PTHR38340">
    <property type="entry name" value="S-LAYER PROTEIN"/>
    <property type="match status" value="1"/>
</dbReference>
<keyword evidence="4" id="KW-0800">Toxin</keyword>
<evidence type="ECO:0008006" key="11">
    <source>
        <dbReference type="Google" id="ProtNLM"/>
    </source>
</evidence>
<dbReference type="SUPFAM" id="SSF69318">
    <property type="entry name" value="Integrin alpha N-terminal domain"/>
    <property type="match status" value="2"/>
</dbReference>
<dbReference type="InterPro" id="IPR011049">
    <property type="entry name" value="Serralysin-like_metalloprot_C"/>
</dbReference>
<keyword evidence="7" id="KW-0472">Membrane</keyword>
<dbReference type="Pfam" id="PF00353">
    <property type="entry name" value="HemolysinCabind"/>
    <property type="match status" value="15"/>
</dbReference>
<evidence type="ECO:0000256" key="3">
    <source>
        <dbReference type="ARBA" id="ARBA00022525"/>
    </source>
</evidence>
<evidence type="ECO:0000256" key="7">
    <source>
        <dbReference type="ARBA" id="ARBA00023136"/>
    </source>
</evidence>
<dbReference type="PANTHER" id="PTHR38340:SF1">
    <property type="entry name" value="S-LAYER PROTEIN"/>
    <property type="match status" value="1"/>
</dbReference>
<feature type="region of interest" description="Disordered" evidence="8">
    <location>
        <begin position="1262"/>
        <end position="1284"/>
    </location>
</feature>
<dbReference type="InterPro" id="IPR001343">
    <property type="entry name" value="Hemolysn_Ca-bd"/>
</dbReference>
<evidence type="ECO:0000313" key="10">
    <source>
        <dbReference type="Proteomes" id="UP001596492"/>
    </source>
</evidence>
<feature type="compositionally biased region" description="Basic and acidic residues" evidence="8">
    <location>
        <begin position="1268"/>
        <end position="1279"/>
    </location>
</feature>
<dbReference type="InterPro" id="IPR050557">
    <property type="entry name" value="RTX_toxin/Mannuronan_C5-epim"/>
</dbReference>
<feature type="compositionally biased region" description="Gly residues" evidence="8">
    <location>
        <begin position="804"/>
        <end position="816"/>
    </location>
</feature>
<accession>A0ABW2IMR1</accession>
<keyword evidence="10" id="KW-1185">Reference proteome</keyword>
<dbReference type="InterPro" id="IPR018511">
    <property type="entry name" value="Hemolysin-typ_Ca-bd_CS"/>
</dbReference>
<feature type="region of interest" description="Disordered" evidence="8">
    <location>
        <begin position="1061"/>
        <end position="1089"/>
    </location>
</feature>
<reference evidence="10" key="1">
    <citation type="journal article" date="2019" name="Int. J. Syst. Evol. Microbiol.">
        <title>The Global Catalogue of Microorganisms (GCM) 10K type strain sequencing project: providing services to taxonomists for standard genome sequencing and annotation.</title>
        <authorList>
            <consortium name="The Broad Institute Genomics Platform"/>
            <consortium name="The Broad Institute Genome Sequencing Center for Infectious Disease"/>
            <person name="Wu L."/>
            <person name="Ma J."/>
        </authorList>
    </citation>
    <scope>NUCLEOTIDE SEQUENCE [LARGE SCALE GENOMIC DNA]</scope>
    <source>
        <strain evidence="10">CCUG 51308</strain>
    </source>
</reference>
<dbReference type="InterPro" id="IPR028994">
    <property type="entry name" value="Integrin_alpha_N"/>
</dbReference>
<sequence>MRSTQGIYDTEDFSVVDGYYFVDQDDGAGIGDFNGDGFADFIVGPYVAPINSALYERQQVETDIIAHIVFGANNIATGVNGVRDGTAVGIIGAAEDAPGGSLTLRIDSAAIRADWVKVEALSDVNGDNLDDFYIQYDGGHAIVYGQTGDANINLDQLEANQGFQFEATDTNFSLEVFGDVDGDGLNEFLVKETTRVDNEYSTDSYLLYGHSLDLTLAFDPESLPDTAYTQFEKTRQDAIGDINGDGFDDIALTFEDETSDAAIIFGNEDGFSNKFNLADITLDGSQGFELNNVPFSISYSDRDNRIITTDNVDADGNKYIFTASVISSVGDLNGDGIDDLLISDPGGGRIGSSYYGDDENGAEGLVYVLFGSSDFASEIELNTSYFDGETGFAVRGSFPLYMSDSRGSSPSNFGSVSVGGMDVNGDGIDDLLLGDNSARGNNSVLILGRDDESFDAFYEFDEISEGLGLVFEGKGSIIEEQTGALLGASVDFLGDVNGDGYGDFLFSADGGREDWGPTYYGQEFASGGSYIFFGRENIQSLTPTLIYYLTSSAEAFEVQPDEFTTVYGLAGDDRIYGLESDDTLFGGVGDDYLVGRGGDDILIGGDGDDVLHGRDGDDVFYGGAGNDHFSGGDGEDNLIFENGEWTGIEGAEFTFTQAIQVSLTDKTVTTEAGISTYSGIEKISGTEFDDVFYGSSDNTEMKVYGRAGNDTLKGAEGHNILYGDEGNDAVSGGQGNDFLFGGEGDDRLFGEDGADRLFGDEGDDYIVGNAGDDWLYGGLGQDILSGREGDDALYGEDGADLLQGGDGGDLLSGGSGNDELHGGEGEDSLYGGNGHDTLHGDEGDDYLFGQGGHDILYGGGGDDVLSGGYDFIELSSSSKYEDILTGGAGNDVFEFQTDWGQDIITDFELGDKIDLSRRIAVGEEESISDAFEKLTITAEGDDVRIRIPGDEFNSILLRNVSTSEITEDSFIFYIPEESHQTWQLRLYIDHDLSSSSQSFVIQGSVVDDYLSVNLSGDDVLFGNAGNDFLSGGFNNDELHGGEGNDTLYGEEGDDTLYGGVGDDTLNGDEGEDTLYGGEGNDTLYGDAPHDLSGRSNDIIYGGAGEDTLWGRAGNDILHGNEGDDTLAGGHDNDELNGGEGNDRLFGEGGDDTLYGGAGDDYLVGNDGNDLLIGGDGNDNLQGREGDDRVFGEAGNDELRGFEGNDYLVGNEGDDLIAGYSGNDNLQGREGNDRIFGGLGDDYMKGGTGDDYLVGEAGNDALYGEDGNDSMHGRDGDDRLNGGGGNDYMKGGDGNDILDGGDKFDSLYGEAGVDTFVFAGNWRHDKVQDWEEGETLDMSSQGIDFSNLTVAQSGDDTVINITGDSYNSITLIGIDADTIDAGDFYFG</sequence>
<evidence type="ECO:0000256" key="5">
    <source>
        <dbReference type="ARBA" id="ARBA00022737"/>
    </source>
</evidence>
<dbReference type="Proteomes" id="UP001596492">
    <property type="component" value="Unassembled WGS sequence"/>
</dbReference>
<keyword evidence="3" id="KW-0964">Secreted</keyword>
<comment type="caution">
    <text evidence="9">The sequence shown here is derived from an EMBL/GenBank/DDBJ whole genome shotgun (WGS) entry which is preliminary data.</text>
</comment>
<dbReference type="SUPFAM" id="SSF51120">
    <property type="entry name" value="beta-Roll"/>
    <property type="match status" value="6"/>
</dbReference>
<dbReference type="EMBL" id="JBHTBR010000005">
    <property type="protein sequence ID" value="MFC7292312.1"/>
    <property type="molecule type" value="Genomic_DNA"/>
</dbReference>
<dbReference type="SMART" id="SM00191">
    <property type="entry name" value="Int_alpha"/>
    <property type="match status" value="2"/>
</dbReference>
<dbReference type="PRINTS" id="PR00313">
    <property type="entry name" value="CABNDNGRPT"/>
</dbReference>
<keyword evidence="5" id="KW-0677">Repeat</keyword>
<organism evidence="9 10">
    <name type="scientific">Hirschia litorea</name>
    <dbReference type="NCBI Taxonomy" id="1199156"/>
    <lineage>
        <taxon>Bacteria</taxon>
        <taxon>Pseudomonadati</taxon>
        <taxon>Pseudomonadota</taxon>
        <taxon>Alphaproteobacteria</taxon>
        <taxon>Hyphomonadales</taxon>
        <taxon>Hyphomonadaceae</taxon>
        <taxon>Hirschia</taxon>
    </lineage>
</organism>